<organism evidence="5 6">
    <name type="scientific">Desulfoscipio geothermicus DSM 3669</name>
    <dbReference type="NCBI Taxonomy" id="1121426"/>
    <lineage>
        <taxon>Bacteria</taxon>
        <taxon>Bacillati</taxon>
        <taxon>Bacillota</taxon>
        <taxon>Clostridia</taxon>
        <taxon>Eubacteriales</taxon>
        <taxon>Desulfallaceae</taxon>
        <taxon>Desulfoscipio</taxon>
    </lineage>
</organism>
<dbReference type="AlphaFoldDB" id="A0A1I6EC21"/>
<dbReference type="Proteomes" id="UP000199584">
    <property type="component" value="Unassembled WGS sequence"/>
</dbReference>
<reference evidence="6" key="1">
    <citation type="submission" date="2016-10" db="EMBL/GenBank/DDBJ databases">
        <authorList>
            <person name="Varghese N."/>
            <person name="Submissions S."/>
        </authorList>
    </citation>
    <scope>NUCLEOTIDE SEQUENCE [LARGE SCALE GENOMIC DNA]</scope>
    <source>
        <strain evidence="6">DSM 3669</strain>
    </source>
</reference>
<gene>
    <name evidence="5" type="ORF">SAMN05660706_1358</name>
</gene>
<evidence type="ECO:0000256" key="2">
    <source>
        <dbReference type="ARBA" id="ARBA00022670"/>
    </source>
</evidence>
<evidence type="ECO:0000256" key="3">
    <source>
        <dbReference type="ARBA" id="ARBA00022801"/>
    </source>
</evidence>
<name>A0A1I6EC21_9FIRM</name>
<accession>A0A1I6EC21</accession>
<dbReference type="GO" id="GO:0006508">
    <property type="term" value="P:proteolysis"/>
    <property type="evidence" value="ECO:0007669"/>
    <property type="project" value="UniProtKB-KW"/>
</dbReference>
<keyword evidence="3" id="KW-0378">Hydrolase</keyword>
<evidence type="ECO:0000313" key="5">
    <source>
        <dbReference type="EMBL" id="SFR15274.1"/>
    </source>
</evidence>
<dbReference type="GO" id="GO:0008233">
    <property type="term" value="F:peptidase activity"/>
    <property type="evidence" value="ECO:0007669"/>
    <property type="project" value="UniProtKB-KW"/>
</dbReference>
<evidence type="ECO:0000259" key="4">
    <source>
        <dbReference type="Pfam" id="PF04586"/>
    </source>
</evidence>
<dbReference type="InterPro" id="IPR054613">
    <property type="entry name" value="Peptidase_S78_dom"/>
</dbReference>
<keyword evidence="2" id="KW-0645">Protease</keyword>
<sequence length="198" mass="22675">MMAEKAKREIRIAELRALEPAGDQQEMIVEGRAIVYDKPTVMWEWDGVKYYEVIARGALDGADMKDVPFKYNHSDAVMVMARTRNKTLELMPDNEGLLIRAKLANTTAGRDLYELIKRGDIDKMSFAFTVLEHSYNKDTRTRTILKFKKIWDVSAVDTPAYQDTSISARSFFEAEAEREQKAAEAAQLRKLLIAKTYL</sequence>
<dbReference type="NCBIfam" id="TIGR01543">
    <property type="entry name" value="proheadase_HK97"/>
    <property type="match status" value="1"/>
</dbReference>
<keyword evidence="1" id="KW-1188">Viral release from host cell</keyword>
<dbReference type="EMBL" id="FOYM01000035">
    <property type="protein sequence ID" value="SFR15274.1"/>
    <property type="molecule type" value="Genomic_DNA"/>
</dbReference>
<proteinExistence type="predicted"/>
<evidence type="ECO:0000313" key="6">
    <source>
        <dbReference type="Proteomes" id="UP000199584"/>
    </source>
</evidence>
<dbReference type="Pfam" id="PF04586">
    <property type="entry name" value="Peptidase_S78"/>
    <property type="match status" value="1"/>
</dbReference>
<protein>
    <recommendedName>
        <fullName evidence="4">Prohead serine protease domain-containing protein</fullName>
    </recommendedName>
</protein>
<dbReference type="InterPro" id="IPR006433">
    <property type="entry name" value="Prohead_protease"/>
</dbReference>
<evidence type="ECO:0000256" key="1">
    <source>
        <dbReference type="ARBA" id="ARBA00022612"/>
    </source>
</evidence>
<feature type="domain" description="Prohead serine protease" evidence="4">
    <location>
        <begin position="15"/>
        <end position="170"/>
    </location>
</feature>
<dbReference type="STRING" id="39060.SAMN05660706_1358"/>
<keyword evidence="6" id="KW-1185">Reference proteome</keyword>